<evidence type="ECO:0000256" key="2">
    <source>
        <dbReference type="SAM" id="Coils"/>
    </source>
</evidence>
<feature type="compositionally biased region" description="Low complexity" evidence="3">
    <location>
        <begin position="110"/>
        <end position="119"/>
    </location>
</feature>
<keyword evidence="1 2" id="KW-0175">Coiled coil</keyword>
<accession>A0A1E1WQ29</accession>
<dbReference type="Pfam" id="PF15070">
    <property type="entry name" value="GOLGA2L5"/>
    <property type="match status" value="2"/>
</dbReference>
<evidence type="ECO:0000256" key="3">
    <source>
        <dbReference type="SAM" id="MobiDB-lite"/>
    </source>
</evidence>
<dbReference type="EMBL" id="GDQN01001935">
    <property type="protein sequence ID" value="JAT89119.1"/>
    <property type="molecule type" value="Transcribed_RNA"/>
</dbReference>
<dbReference type="OrthoDB" id="5978643at2759"/>
<feature type="coiled-coil region" evidence="2">
    <location>
        <begin position="437"/>
        <end position="520"/>
    </location>
</feature>
<dbReference type="PANTHER" id="PTHR10881">
    <property type="entry name" value="GOLGIN SUBFAMILY A MEMBER-RELATED"/>
    <property type="match status" value="1"/>
</dbReference>
<protein>
    <recommendedName>
        <fullName evidence="4">Golgin subfamily A conserved domain-containing protein</fullName>
    </recommendedName>
</protein>
<feature type="coiled-coil region" evidence="2">
    <location>
        <begin position="370"/>
        <end position="411"/>
    </location>
</feature>
<name>A0A1E1WQ29_PECGO</name>
<feature type="coiled-coil region" evidence="2">
    <location>
        <begin position="132"/>
        <end position="229"/>
    </location>
</feature>
<dbReference type="InterPro" id="IPR043976">
    <property type="entry name" value="GOLGA_cons_dom"/>
</dbReference>
<dbReference type="AlphaFoldDB" id="A0A1E1WQ29"/>
<dbReference type="GO" id="GO:0007030">
    <property type="term" value="P:Golgi organization"/>
    <property type="evidence" value="ECO:0007669"/>
    <property type="project" value="TreeGrafter"/>
</dbReference>
<proteinExistence type="predicted"/>
<sequence length="752" mass="87069">FLLHSLACWTWKEIEYRIASEDLDTSLYYHEFTMDARAAKLALARQKLKSHQEKKLVSVPKEETSDGLHQNDIQSEAITNDTIDSVNVSKPAYETNPVEQSNPNMSYSKESNNNQSSQEADVNVTEILISSKRNLEIQVYDLQTKFTQLENEYTLAINNNKYYKQQISQLENELKSIQSKYLLITEKVTSKEKIITELNTIKSSICDENNNLQEQLEFTKTMLTSKESENASLHNQVCNLQHELDATQLQLQQLTNGSIAQVTQQAMQQEARANTEALLQKIANLEQQLIKLQKEREQNISHYEHYVGELNEQLKSTVTKNHELSVEVQNLSLREHNLIEQISDMEIRLQHMRQHAPCEVQPDKDNSNEIIELQDKYDTLQAHFEDLSKSHEELQKKYTEIEIKLKELNEANEPECGHDNISLSKLNADIASDKLAAQRATEQNKKLKTDLQELEEAFVKISTDKLELTEKVAAEKFLNRELTIKLAEIEEKAKDMHTKLLAKDEEMIRLQNSYRELERKINNIPEVVNTDSRRVSDSIRGNDVNHENCSHGHNTCEKVTADDHHFHKVEDNHDSHSHNDADEHKCLIERNENDKGIKIPKEDAMLKLQDRFLKIMEEVADLSDEKHRLEHIILQLQNETDTICEYVALYQQQRSLLKKRDEERSAQIKIFQTECDLLKSQLEELSGIIIRLAQDTELATYFQVEPRQSDLTKVMNLLSKLKNNTLVDPHRISSELKDFYPCSCCSGKLIDV</sequence>
<feature type="coiled-coil region" evidence="2">
    <location>
        <begin position="268"/>
        <end position="302"/>
    </location>
</feature>
<feature type="compositionally biased region" description="Polar residues" evidence="3">
    <location>
        <begin position="97"/>
        <end position="109"/>
    </location>
</feature>
<gene>
    <name evidence="5" type="ORF">g.16295</name>
</gene>
<evidence type="ECO:0000256" key="1">
    <source>
        <dbReference type="ARBA" id="ARBA00023054"/>
    </source>
</evidence>
<reference evidence="5" key="1">
    <citation type="submission" date="2015-09" db="EMBL/GenBank/DDBJ databases">
        <title>De novo assembly of Pectinophora gossypiella (Pink Bollworm) gut transcriptome.</title>
        <authorList>
            <person name="Tassone E.E."/>
        </authorList>
    </citation>
    <scope>NUCLEOTIDE SEQUENCE</scope>
</reference>
<evidence type="ECO:0000259" key="4">
    <source>
        <dbReference type="Pfam" id="PF15070"/>
    </source>
</evidence>
<dbReference type="GO" id="GO:0032580">
    <property type="term" value="C:Golgi cisterna membrane"/>
    <property type="evidence" value="ECO:0007669"/>
    <property type="project" value="TreeGrafter"/>
</dbReference>
<dbReference type="InterPro" id="IPR024858">
    <property type="entry name" value="GOLGA"/>
</dbReference>
<feature type="non-terminal residue" evidence="5">
    <location>
        <position position="1"/>
    </location>
</feature>
<organism evidence="5">
    <name type="scientific">Pectinophora gossypiella</name>
    <name type="common">Cotton pink bollworm</name>
    <name type="synonym">Depressaria gossypiella</name>
    <dbReference type="NCBI Taxonomy" id="13191"/>
    <lineage>
        <taxon>Eukaryota</taxon>
        <taxon>Metazoa</taxon>
        <taxon>Ecdysozoa</taxon>
        <taxon>Arthropoda</taxon>
        <taxon>Hexapoda</taxon>
        <taxon>Insecta</taxon>
        <taxon>Pterygota</taxon>
        <taxon>Neoptera</taxon>
        <taxon>Endopterygota</taxon>
        <taxon>Lepidoptera</taxon>
        <taxon>Glossata</taxon>
        <taxon>Ditrysia</taxon>
        <taxon>Gelechioidea</taxon>
        <taxon>Gelechiidae</taxon>
        <taxon>Apatetrinae</taxon>
        <taxon>Pectinophora</taxon>
    </lineage>
</organism>
<feature type="region of interest" description="Disordered" evidence="3">
    <location>
        <begin position="94"/>
        <end position="119"/>
    </location>
</feature>
<feature type="domain" description="Golgin subfamily A conserved" evidence="4">
    <location>
        <begin position="286"/>
        <end position="513"/>
    </location>
</feature>
<evidence type="ECO:0000313" key="5">
    <source>
        <dbReference type="EMBL" id="JAT89119.1"/>
    </source>
</evidence>
<feature type="domain" description="Golgin subfamily A conserved" evidence="4">
    <location>
        <begin position="586"/>
        <end position="695"/>
    </location>
</feature>
<dbReference type="GO" id="GO:0005801">
    <property type="term" value="C:cis-Golgi network"/>
    <property type="evidence" value="ECO:0007669"/>
    <property type="project" value="TreeGrafter"/>
</dbReference>
<dbReference type="PANTHER" id="PTHR10881:SF46">
    <property type="entry name" value="GOLGIN SUBFAMILY A MEMBER 2"/>
    <property type="match status" value="1"/>
</dbReference>
<dbReference type="GO" id="GO:0000137">
    <property type="term" value="C:Golgi cis cisterna"/>
    <property type="evidence" value="ECO:0007669"/>
    <property type="project" value="TreeGrafter"/>
</dbReference>